<dbReference type="OrthoDB" id="8823304at2759"/>
<protein>
    <submittedName>
        <fullName evidence="4">(spotted green pufferfish) hypothetical protein</fullName>
    </submittedName>
</protein>
<dbReference type="SUPFAM" id="SSF50370">
    <property type="entry name" value="Ricin B-like lectins"/>
    <property type="match status" value="1"/>
</dbReference>
<dbReference type="SMART" id="SM00247">
    <property type="entry name" value="XTALbg"/>
    <property type="match status" value="4"/>
</dbReference>
<dbReference type="InterPro" id="IPR011024">
    <property type="entry name" value="G_crystallin-like"/>
</dbReference>
<evidence type="ECO:0000259" key="3">
    <source>
        <dbReference type="PROSITE" id="PS50915"/>
    </source>
</evidence>
<comment type="similarity">
    <text evidence="1">Belongs to the beta/gamma-crystallin family.</text>
</comment>
<dbReference type="InterPro" id="IPR001064">
    <property type="entry name" value="Beta/gamma_crystallin"/>
</dbReference>
<feature type="domain" description="Beta/gamma crystallin 'Greek key'" evidence="3">
    <location>
        <begin position="219"/>
        <end position="262"/>
    </location>
</feature>
<reference evidence="4" key="2">
    <citation type="submission" date="2004-02" db="EMBL/GenBank/DDBJ databases">
        <authorList>
            <consortium name="Genoscope"/>
            <consortium name="Whitehead Institute Centre for Genome Research"/>
        </authorList>
    </citation>
    <scope>NUCLEOTIDE SEQUENCE</scope>
</reference>
<feature type="domain" description="Beta/gamma crystallin 'Greek key'" evidence="3">
    <location>
        <begin position="144"/>
        <end position="186"/>
    </location>
</feature>
<evidence type="ECO:0000313" key="4">
    <source>
        <dbReference type="EMBL" id="CAG11082.1"/>
    </source>
</evidence>
<dbReference type="Gene3D" id="2.60.20.10">
    <property type="entry name" value="Crystallins"/>
    <property type="match status" value="4"/>
</dbReference>
<organism evidence="4">
    <name type="scientific">Tetraodon nigroviridis</name>
    <name type="common">Spotted green pufferfish</name>
    <name type="synonym">Chelonodon nigroviridis</name>
    <dbReference type="NCBI Taxonomy" id="99883"/>
    <lineage>
        <taxon>Eukaryota</taxon>
        <taxon>Metazoa</taxon>
        <taxon>Chordata</taxon>
        <taxon>Craniata</taxon>
        <taxon>Vertebrata</taxon>
        <taxon>Euteleostomi</taxon>
        <taxon>Actinopterygii</taxon>
        <taxon>Neopterygii</taxon>
        <taxon>Teleostei</taxon>
        <taxon>Neoteleostei</taxon>
        <taxon>Acanthomorphata</taxon>
        <taxon>Eupercaria</taxon>
        <taxon>Tetraodontiformes</taxon>
        <taxon>Tetradontoidea</taxon>
        <taxon>Tetraodontidae</taxon>
        <taxon>Tetraodon</taxon>
    </lineage>
</organism>
<dbReference type="InterPro" id="IPR050252">
    <property type="entry name" value="Beta/Gamma-Crystallin"/>
</dbReference>
<reference evidence="4" key="1">
    <citation type="journal article" date="2004" name="Nature">
        <title>Genome duplication in the teleost fish Tetraodon nigroviridis reveals the early vertebrate proto-karyotype.</title>
        <authorList>
            <person name="Jaillon O."/>
            <person name="Aury J.-M."/>
            <person name="Brunet F."/>
            <person name="Petit J.-L."/>
            <person name="Stange-Thomann N."/>
            <person name="Mauceli E."/>
            <person name="Bouneau L."/>
            <person name="Fischer C."/>
            <person name="Ozouf-Costaz C."/>
            <person name="Bernot A."/>
            <person name="Nicaud S."/>
            <person name="Jaffe D."/>
            <person name="Fisher S."/>
            <person name="Lutfalla G."/>
            <person name="Dossat C."/>
            <person name="Segurens B."/>
            <person name="Dasilva C."/>
            <person name="Salanoubat M."/>
            <person name="Levy M."/>
            <person name="Boudet N."/>
            <person name="Castellano S."/>
            <person name="Anthouard V."/>
            <person name="Jubin C."/>
            <person name="Castelli V."/>
            <person name="Katinka M."/>
            <person name="Vacherie B."/>
            <person name="Biemont C."/>
            <person name="Skalli Z."/>
            <person name="Cattolico L."/>
            <person name="Poulain J."/>
            <person name="De Berardinis V."/>
            <person name="Cruaud C."/>
            <person name="Duprat S."/>
            <person name="Brottier P."/>
            <person name="Coutanceau J.-P."/>
            <person name="Gouzy J."/>
            <person name="Parra G."/>
            <person name="Lardier G."/>
            <person name="Chapple C."/>
            <person name="McKernan K.J."/>
            <person name="McEwan P."/>
            <person name="Bosak S."/>
            <person name="Kellis M."/>
            <person name="Volff J.-N."/>
            <person name="Guigo R."/>
            <person name="Zody M.C."/>
            <person name="Mesirov J."/>
            <person name="Lindblad-Toh K."/>
            <person name="Birren B."/>
            <person name="Nusbaum C."/>
            <person name="Kahn D."/>
            <person name="Robinson-Rechavi M."/>
            <person name="Laudet V."/>
            <person name="Schachter V."/>
            <person name="Quetier F."/>
            <person name="Saurin W."/>
            <person name="Scarpelli C."/>
            <person name="Wincker P."/>
            <person name="Lander E.S."/>
            <person name="Weissenbach J."/>
            <person name="Roest Crollius H."/>
        </authorList>
    </citation>
    <scope>NUCLEOTIDE SEQUENCE [LARGE SCALE GENOMIC DNA]</scope>
</reference>
<name>Q4RKK0_TETNG</name>
<proteinExistence type="inferred from homology"/>
<dbReference type="Gene3D" id="2.80.10.50">
    <property type="match status" value="1"/>
</dbReference>
<accession>Q4RKK0</accession>
<dbReference type="AlphaFoldDB" id="Q4RKK0"/>
<evidence type="ECO:0000256" key="1">
    <source>
        <dbReference type="ARBA" id="ARBA00009646"/>
    </source>
</evidence>
<dbReference type="PANTHER" id="PTHR11818:SF50">
    <property type="entry name" value="BETA_GAMMA CRYSTALLIN DOMAIN-CONTAINING PROTEIN 2"/>
    <property type="match status" value="1"/>
</dbReference>
<dbReference type="PRINTS" id="PR01367">
    <property type="entry name" value="BGCRYSTALLIN"/>
</dbReference>
<keyword evidence="2" id="KW-0677">Repeat</keyword>
<feature type="domain" description="Beta/gamma crystallin 'Greek key'" evidence="3">
    <location>
        <begin position="47"/>
        <end position="89"/>
    </location>
</feature>
<evidence type="ECO:0000256" key="2">
    <source>
        <dbReference type="ARBA" id="ARBA00022737"/>
    </source>
</evidence>
<gene>
    <name evidence="4" type="ORF">GSTENG00032910001</name>
</gene>
<dbReference type="InterPro" id="IPR035992">
    <property type="entry name" value="Ricin_B-like_lectins"/>
</dbReference>
<dbReference type="PROSITE" id="PS50915">
    <property type="entry name" value="CRYSTALLIN_BETA_GAMMA"/>
    <property type="match status" value="5"/>
</dbReference>
<comment type="caution">
    <text evidence="4">The sequence shown here is derived from an EMBL/GenBank/DDBJ whole genome shotgun (WGS) entry which is preliminary data.</text>
</comment>
<feature type="domain" description="Beta/gamma crystallin 'Greek key'" evidence="3">
    <location>
        <begin position="1"/>
        <end position="46"/>
    </location>
</feature>
<feature type="non-terminal residue" evidence="4">
    <location>
        <position position="1"/>
    </location>
</feature>
<dbReference type="SUPFAM" id="SSF49695">
    <property type="entry name" value="gamma-Crystallin-like"/>
    <property type="match status" value="2"/>
</dbReference>
<dbReference type="Pfam" id="PF00030">
    <property type="entry name" value="Crystall"/>
    <property type="match status" value="4"/>
</dbReference>
<dbReference type="EMBL" id="CAAE01015029">
    <property type="protein sequence ID" value="CAG11082.1"/>
    <property type="molecule type" value="Genomic_DNA"/>
</dbReference>
<sequence length="487" mass="55062">KMVIYDKPYFTGKSRTITSSMRDFMTRTDSQQTTFMYSVGSLKVLGGIWVGFEKEGYRGHQYLLEEGEYHDWRVWGGCDSELRSVRVIRADLNDPLLVMFELPEDEDEGEGEQEGTTFEVTEAIPDVELFNYKTNTRSIHVLSGAWVAYSHVDFSGNQYILEKGFYNNCADWGSQDNRICSLQPILMAHGSQVLNEVFDRNQDAVPEKLLTKSCRVSGGSWVIYEEKNYSGSLYVLSEGDYPNLSSMGCPSSFTIHSVKAVAVVREQPYRKITVFSPEWSLNSHLSSVQTFTVPSISLFSLECLEGREITTETEITSMVEEGFNNHILSVRVNSGCWVICEHSNYRGRQFFLEPIEITNWLKFSSLQTVGSLFPVRQLISTMSLQVMGNIEPGSKAILWSETRQPVQTWTTQIKGLINSVTFPGMVLDVKGTNPGLRRGSNESATCKTATNFLFSCSSGGKTYDKDHVVIMPENEERPSQQWEIELL</sequence>
<dbReference type="KEGG" id="tng:GSTEN00032910G001"/>
<dbReference type="PROSITE" id="PS50231">
    <property type="entry name" value="RICIN_B_LECTIN"/>
    <property type="match status" value="1"/>
</dbReference>
<feature type="domain" description="Beta/gamma crystallin 'Greek key'" evidence="3">
    <location>
        <begin position="335"/>
        <end position="376"/>
    </location>
</feature>
<dbReference type="PANTHER" id="PTHR11818">
    <property type="entry name" value="BETA/GAMMA CRYSTALLIN"/>
    <property type="match status" value="1"/>
</dbReference>